<feature type="domain" description="F-box" evidence="1">
    <location>
        <begin position="1"/>
        <end position="50"/>
    </location>
</feature>
<evidence type="ECO:0000313" key="3">
    <source>
        <dbReference type="Proteomes" id="UP001390339"/>
    </source>
</evidence>
<keyword evidence="3" id="KW-1185">Reference proteome</keyword>
<evidence type="ECO:0000259" key="1">
    <source>
        <dbReference type="PROSITE" id="PS50181"/>
    </source>
</evidence>
<dbReference type="Proteomes" id="UP001390339">
    <property type="component" value="Unassembled WGS sequence"/>
</dbReference>
<name>A0ABR2IW36_9PEZI</name>
<reference evidence="2 3" key="1">
    <citation type="journal article" date="2024" name="IMA Fungus">
        <title>Apiospora arundinis, a panoply of carbohydrate-active enzymes and secondary metabolites.</title>
        <authorList>
            <person name="Sorensen T."/>
            <person name="Petersen C."/>
            <person name="Muurmann A.T."/>
            <person name="Christiansen J.V."/>
            <person name="Brundto M.L."/>
            <person name="Overgaard C.K."/>
            <person name="Boysen A.T."/>
            <person name="Wollenberg R.D."/>
            <person name="Larsen T.O."/>
            <person name="Sorensen J.L."/>
            <person name="Nielsen K.L."/>
            <person name="Sondergaard T.E."/>
        </authorList>
    </citation>
    <scope>NUCLEOTIDE SEQUENCE [LARGE SCALE GENOMIC DNA]</scope>
    <source>
        <strain evidence="2 3">AAU 773</strain>
    </source>
</reference>
<protein>
    <recommendedName>
        <fullName evidence="1">F-box domain-containing protein</fullName>
    </recommendedName>
</protein>
<dbReference type="PROSITE" id="PS50181">
    <property type="entry name" value="FBOX"/>
    <property type="match status" value="1"/>
</dbReference>
<evidence type="ECO:0000313" key="2">
    <source>
        <dbReference type="EMBL" id="KAK8869031.1"/>
    </source>
</evidence>
<gene>
    <name evidence="2" type="ORF">PGQ11_007609</name>
</gene>
<comment type="caution">
    <text evidence="2">The sequence shown here is derived from an EMBL/GenBank/DDBJ whole genome shotgun (WGS) entry which is preliminary data.</text>
</comment>
<dbReference type="InterPro" id="IPR036047">
    <property type="entry name" value="F-box-like_dom_sf"/>
</dbReference>
<organism evidence="2 3">
    <name type="scientific">Apiospora arundinis</name>
    <dbReference type="NCBI Taxonomy" id="335852"/>
    <lineage>
        <taxon>Eukaryota</taxon>
        <taxon>Fungi</taxon>
        <taxon>Dikarya</taxon>
        <taxon>Ascomycota</taxon>
        <taxon>Pezizomycotina</taxon>
        <taxon>Sordariomycetes</taxon>
        <taxon>Xylariomycetidae</taxon>
        <taxon>Amphisphaeriales</taxon>
        <taxon>Apiosporaceae</taxon>
        <taxon>Apiospora</taxon>
    </lineage>
</organism>
<dbReference type="SUPFAM" id="SSF81383">
    <property type="entry name" value="F-box domain"/>
    <property type="match status" value="1"/>
</dbReference>
<dbReference type="InterPro" id="IPR001810">
    <property type="entry name" value="F-box_dom"/>
</dbReference>
<dbReference type="EMBL" id="JAPCWZ010000004">
    <property type="protein sequence ID" value="KAK8869031.1"/>
    <property type="molecule type" value="Genomic_DNA"/>
</dbReference>
<dbReference type="Gene3D" id="1.20.1280.50">
    <property type="match status" value="1"/>
</dbReference>
<sequence length="602" mass="69025">MASLQYLPDELLLEILIQLPIESFYCITKTCRVFRRLRHDKSLEFSFHPVFPEHLLHHEARRLHFGSVGHYQVDMSMFNPPNEQAPPWRADRAISVLPMYQSGQNVAMMPYDLRNDIRTNIEMNKTVELMLRDALCISCYEFRYTILFAQNLRHLMSPVRCKGCNVHHPRIHFSDSSWGAKLLLSEPTCIGRTGLFKMCAHVRLNWKEYQKASRSGKIHCGICKASVCSRSASVRTQLELLRCPRVAFRIGNDTLKVLRDVMGKSTGYVCPHVDLGCAEFVDYVFHNMKEYFDGDGKWCYLDVTEMPLLDYAGKPWSCRICQARAHIRHEQPPTGGLGLALQMDFVISRPVVQFYSPSGAVWIAQLERKKTRRLAATHRIKWCEDSNCATTRGGRKEALLIRMLEMAMVTPERNSILGVCPLERSQWLNGVCAWFWSPNPRVTDLSLSNLYYSSWSGQMATVYKVTNSMTASNGEPFRAYFTMRIDESSPMGILPADWVTPEWGLSNRWAPQYVQEYKSKTAAVILAVTLGDREGGWPEPETIVVRNLDLYKEYLTSDGEIYRSAPVPGTWKATRKMLGKLRSLLGIHYRVHVVAERDDTVQ</sequence>
<proteinExistence type="predicted"/>
<accession>A0ABR2IW36</accession>